<dbReference type="InterPro" id="IPR010995">
    <property type="entry name" value="DNA_repair_Rad51/TF_NusA_a-hlx"/>
</dbReference>
<dbReference type="GO" id="GO:0000794">
    <property type="term" value="C:condensed nuclear chromosome"/>
    <property type="evidence" value="ECO:0007669"/>
    <property type="project" value="TreeGrafter"/>
</dbReference>
<dbReference type="WBParaSite" id="ECPE_0001489601-mRNA-1">
    <property type="protein sequence ID" value="ECPE_0001489601-mRNA-1"/>
    <property type="gene ID" value="ECPE_0001489601"/>
</dbReference>
<reference evidence="1" key="1">
    <citation type="submission" date="2016-06" db="UniProtKB">
        <authorList>
            <consortium name="WormBaseParasite"/>
        </authorList>
    </citation>
    <scope>IDENTIFICATION</scope>
</reference>
<protein>
    <submittedName>
        <fullName evidence="1">Rad51 domain-containing protein</fullName>
    </submittedName>
</protein>
<proteinExistence type="predicted"/>
<dbReference type="GO" id="GO:0000730">
    <property type="term" value="P:DNA recombinase assembly"/>
    <property type="evidence" value="ECO:0007669"/>
    <property type="project" value="TreeGrafter"/>
</dbReference>
<dbReference type="AlphaFoldDB" id="A0A183B6M1"/>
<dbReference type="GO" id="GO:0070192">
    <property type="term" value="P:chromosome organization involved in meiotic cell cycle"/>
    <property type="evidence" value="ECO:0007669"/>
    <property type="project" value="TreeGrafter"/>
</dbReference>
<organism evidence="1">
    <name type="scientific">Echinostoma caproni</name>
    <dbReference type="NCBI Taxonomy" id="27848"/>
    <lineage>
        <taxon>Eukaryota</taxon>
        <taxon>Metazoa</taxon>
        <taxon>Spiralia</taxon>
        <taxon>Lophotrochozoa</taxon>
        <taxon>Platyhelminthes</taxon>
        <taxon>Trematoda</taxon>
        <taxon>Digenea</taxon>
        <taxon>Plagiorchiida</taxon>
        <taxon>Echinostomata</taxon>
        <taxon>Echinostomatoidea</taxon>
        <taxon>Echinostomatidae</taxon>
        <taxon>Echinostoma</taxon>
    </lineage>
</organism>
<dbReference type="GO" id="GO:0003690">
    <property type="term" value="F:double-stranded DNA binding"/>
    <property type="evidence" value="ECO:0007669"/>
    <property type="project" value="TreeGrafter"/>
</dbReference>
<dbReference type="GO" id="GO:0003697">
    <property type="term" value="F:single-stranded DNA binding"/>
    <property type="evidence" value="ECO:0007669"/>
    <property type="project" value="TreeGrafter"/>
</dbReference>
<dbReference type="SUPFAM" id="SSF47794">
    <property type="entry name" value="Rad51 N-terminal domain-like"/>
    <property type="match status" value="1"/>
</dbReference>
<dbReference type="FunFam" id="1.10.150.20:FF:000008">
    <property type="entry name" value="DNA repair protein RAD51 homolog"/>
    <property type="match status" value="1"/>
</dbReference>
<dbReference type="PANTHER" id="PTHR22942">
    <property type="entry name" value="RECA/RAD51/RADA DNA STRAND-PAIRING FAMILY MEMBER"/>
    <property type="match status" value="1"/>
</dbReference>
<dbReference type="GO" id="GO:0042148">
    <property type="term" value="P:DNA strand invasion"/>
    <property type="evidence" value="ECO:0007669"/>
    <property type="project" value="TreeGrafter"/>
</dbReference>
<name>A0A183B6M1_9TREM</name>
<sequence>LFTFIQSAGIAAADIKKLREAGFHTVESIQFVPKKTLLAIKGISEVKADKITEAAQKLVPFGFTTATEFHQKRSEIIQLTTGSKELDKLLQGMLFFGLRPKNRIFCFLIYRIE</sequence>
<dbReference type="GO" id="GO:0000150">
    <property type="term" value="F:DNA strand exchange activity"/>
    <property type="evidence" value="ECO:0007669"/>
    <property type="project" value="TreeGrafter"/>
</dbReference>
<evidence type="ECO:0000313" key="1">
    <source>
        <dbReference type="WBParaSite" id="ECPE_0001489601-mRNA-1"/>
    </source>
</evidence>
<dbReference type="GO" id="GO:0008094">
    <property type="term" value="F:ATP-dependent activity, acting on DNA"/>
    <property type="evidence" value="ECO:0007669"/>
    <property type="project" value="TreeGrafter"/>
</dbReference>
<accession>A0A183B6M1</accession>
<dbReference type="GO" id="GO:0000166">
    <property type="term" value="F:nucleotide binding"/>
    <property type="evidence" value="ECO:0007669"/>
    <property type="project" value="InterPro"/>
</dbReference>
<dbReference type="Gene3D" id="1.10.150.20">
    <property type="entry name" value="5' to 3' exonuclease, C-terminal subdomain"/>
    <property type="match status" value="1"/>
</dbReference>
<dbReference type="Pfam" id="PF14520">
    <property type="entry name" value="HHH_5"/>
    <property type="match status" value="1"/>
</dbReference>
<dbReference type="GO" id="GO:0007131">
    <property type="term" value="P:reciprocal meiotic recombination"/>
    <property type="evidence" value="ECO:0007669"/>
    <property type="project" value="TreeGrafter"/>
</dbReference>
<dbReference type="GO" id="GO:0006312">
    <property type="term" value="P:mitotic recombination"/>
    <property type="evidence" value="ECO:0007669"/>
    <property type="project" value="TreeGrafter"/>
</dbReference>
<dbReference type="PANTHER" id="PTHR22942:SF39">
    <property type="entry name" value="DNA REPAIR PROTEIN RAD51 HOMOLOG 1"/>
    <property type="match status" value="1"/>
</dbReference>